<dbReference type="Proteomes" id="UP001151760">
    <property type="component" value="Unassembled WGS sequence"/>
</dbReference>
<accession>A0ABQ5GJX9</accession>
<gene>
    <name evidence="1" type="ORF">Tco_1042500</name>
</gene>
<evidence type="ECO:0000313" key="1">
    <source>
        <dbReference type="EMBL" id="GJT75775.1"/>
    </source>
</evidence>
<keyword evidence="1" id="KW-0548">Nucleotidyltransferase</keyword>
<dbReference type="EMBL" id="BQNB010018561">
    <property type="protein sequence ID" value="GJT75775.1"/>
    <property type="molecule type" value="Genomic_DNA"/>
</dbReference>
<keyword evidence="1" id="KW-0695">RNA-directed DNA polymerase</keyword>
<reference evidence="1" key="2">
    <citation type="submission" date="2022-01" db="EMBL/GenBank/DDBJ databases">
        <authorList>
            <person name="Yamashiro T."/>
            <person name="Shiraishi A."/>
            <person name="Satake H."/>
            <person name="Nakayama K."/>
        </authorList>
    </citation>
    <scope>NUCLEOTIDE SEQUENCE</scope>
</reference>
<dbReference type="GO" id="GO:0003964">
    <property type="term" value="F:RNA-directed DNA polymerase activity"/>
    <property type="evidence" value="ECO:0007669"/>
    <property type="project" value="UniProtKB-KW"/>
</dbReference>
<proteinExistence type="predicted"/>
<name>A0ABQ5GJX9_9ASTR</name>
<organism evidence="1 2">
    <name type="scientific">Tanacetum coccineum</name>
    <dbReference type="NCBI Taxonomy" id="301880"/>
    <lineage>
        <taxon>Eukaryota</taxon>
        <taxon>Viridiplantae</taxon>
        <taxon>Streptophyta</taxon>
        <taxon>Embryophyta</taxon>
        <taxon>Tracheophyta</taxon>
        <taxon>Spermatophyta</taxon>
        <taxon>Magnoliopsida</taxon>
        <taxon>eudicotyledons</taxon>
        <taxon>Gunneridae</taxon>
        <taxon>Pentapetalae</taxon>
        <taxon>asterids</taxon>
        <taxon>campanulids</taxon>
        <taxon>Asterales</taxon>
        <taxon>Asteraceae</taxon>
        <taxon>Asteroideae</taxon>
        <taxon>Anthemideae</taxon>
        <taxon>Anthemidinae</taxon>
        <taxon>Tanacetum</taxon>
    </lineage>
</organism>
<protein>
    <submittedName>
        <fullName evidence="1">RNA-directed DNA polymerase, eukaryota, reverse transcriptase zinc-binding domain protein</fullName>
    </submittedName>
</protein>
<keyword evidence="2" id="KW-1185">Reference proteome</keyword>
<dbReference type="PANTHER" id="PTHR47150">
    <property type="entry name" value="OS12G0169200 PROTEIN"/>
    <property type="match status" value="1"/>
</dbReference>
<comment type="caution">
    <text evidence="1">The sequence shown here is derived from an EMBL/GenBank/DDBJ whole genome shotgun (WGS) entry which is preliminary data.</text>
</comment>
<dbReference type="PANTHER" id="PTHR47150:SF7">
    <property type="entry name" value="NUCLEASE"/>
    <property type="match status" value="1"/>
</dbReference>
<dbReference type="SUPFAM" id="SSF56219">
    <property type="entry name" value="DNase I-like"/>
    <property type="match status" value="1"/>
</dbReference>
<dbReference type="InterPro" id="IPR036691">
    <property type="entry name" value="Endo/exonu/phosph_ase_sf"/>
</dbReference>
<dbReference type="Gene3D" id="3.60.10.10">
    <property type="entry name" value="Endonuclease/exonuclease/phosphatase"/>
    <property type="match status" value="1"/>
</dbReference>
<sequence length="432" mass="49644">MSRELFTSIVEEVTNHCAYFYNNIDCTGRKDISTLMKCTSTVHQLSYDTVLDDLDGYLQMGSTTSHKSVDYFCNDDYKRIRYKRMHEATRKDEERSFGVLKKKWAILANPARPMQDEDVLNDDDEESEGDIHENFQEQQDWKNGEEKIEPNNIGERKWANSDEVFYMINIYGPHEIATKSSLWSRILDFIRTHEGHFIIFGDINEVRDESERYGTLFSKVEAQTIISCIDDTGFIDLPLGGRSYTWMNKADTKMSKLYHFLVSNFVMDAFPDLKVTTLAHGWCGHIPLMLHSEKVDYEPVPFKIFHSWMQRDGFEEVIKIAYEDCSKGFFYLASGLKINIAKSNVYGIGVSSENIVEWLVLHSALQFCGKLSSWKANLLSVCGRLTLIKAVLGNIGICYMSIFKCPESVLKTIESIRASFFWGGSGDRKKMA</sequence>
<keyword evidence="1" id="KW-0808">Transferase</keyword>
<reference evidence="1" key="1">
    <citation type="journal article" date="2022" name="Int. J. Mol. Sci.">
        <title>Draft Genome of Tanacetum Coccineum: Genomic Comparison of Closely Related Tanacetum-Family Plants.</title>
        <authorList>
            <person name="Yamashiro T."/>
            <person name="Shiraishi A."/>
            <person name="Nakayama K."/>
            <person name="Satake H."/>
        </authorList>
    </citation>
    <scope>NUCLEOTIDE SEQUENCE</scope>
</reference>
<evidence type="ECO:0000313" key="2">
    <source>
        <dbReference type="Proteomes" id="UP001151760"/>
    </source>
</evidence>